<dbReference type="InterPro" id="IPR014982">
    <property type="entry name" value="GSCFA"/>
</dbReference>
<evidence type="ECO:0000259" key="1">
    <source>
        <dbReference type="Pfam" id="PF08885"/>
    </source>
</evidence>
<proteinExistence type="predicted"/>
<dbReference type="EMBL" id="MTCY01000003">
    <property type="protein sequence ID" value="OWP79486.1"/>
    <property type="molecule type" value="Genomic_DNA"/>
</dbReference>
<gene>
    <name evidence="2" type="ORF">BWK62_01985</name>
</gene>
<name>A0A2D0AI40_9FLAO</name>
<dbReference type="SUPFAM" id="SSF52266">
    <property type="entry name" value="SGNH hydrolase"/>
    <property type="match status" value="1"/>
</dbReference>
<protein>
    <submittedName>
        <fullName evidence="2">GSCFA domain-containing protein</fullName>
    </submittedName>
</protein>
<dbReference type="GO" id="GO:0016788">
    <property type="term" value="F:hydrolase activity, acting on ester bonds"/>
    <property type="evidence" value="ECO:0007669"/>
    <property type="project" value="UniProtKB-ARBA"/>
</dbReference>
<evidence type="ECO:0000313" key="3">
    <source>
        <dbReference type="Proteomes" id="UP000198034"/>
    </source>
</evidence>
<dbReference type="Pfam" id="PF08885">
    <property type="entry name" value="GSCFA"/>
    <property type="match status" value="1"/>
</dbReference>
<dbReference type="Gene3D" id="3.40.50.1110">
    <property type="entry name" value="SGNH hydrolase"/>
    <property type="match status" value="1"/>
</dbReference>
<sequence length="316" mass="36919">MIFSLKIPINKTNETIDYQSDLLLLGSCFSENIGNKFSYFKFKTTVNPFGIIFNPISIQKLIKRIVEKKKFTEEDVFYHHDLWHCFQIHSELSNPDKEELLKKLNKLIELTNQKISELSHCVITLGTSWVYRMNKTGEIVANCHKVPQKEFTKEILSVETIQESLTNIISLIQTLNPTVKFIFTISPVRHIKDGFFENNVSKGNLFSAVNQLLSTSQVNAHYFPSYEIVMDELRDYRFYEKDMLHPNSLAIDYIWERFSESYFDSETVALMAEIESVQKSLSHRPFNPNTESHQKFLQKLETKKTILINKLSHLSF</sequence>
<accession>A0A2D0AI40</accession>
<feature type="domain" description="GSCFA" evidence="1">
    <location>
        <begin position="22"/>
        <end position="258"/>
    </location>
</feature>
<comment type="caution">
    <text evidence="2">The sequence shown here is derived from an EMBL/GenBank/DDBJ whole genome shotgun (WGS) entry which is preliminary data.</text>
</comment>
<organism evidence="2 3">
    <name type="scientific">Flavobacterium columnare</name>
    <dbReference type="NCBI Taxonomy" id="996"/>
    <lineage>
        <taxon>Bacteria</taxon>
        <taxon>Pseudomonadati</taxon>
        <taxon>Bacteroidota</taxon>
        <taxon>Flavobacteriia</taxon>
        <taxon>Flavobacteriales</taxon>
        <taxon>Flavobacteriaceae</taxon>
        <taxon>Flavobacterium</taxon>
    </lineage>
</organism>
<evidence type="ECO:0000313" key="2">
    <source>
        <dbReference type="EMBL" id="OWP79486.1"/>
    </source>
</evidence>
<dbReference type="InterPro" id="IPR036514">
    <property type="entry name" value="SGNH_hydro_sf"/>
</dbReference>
<dbReference type="Proteomes" id="UP000198034">
    <property type="component" value="Unassembled WGS sequence"/>
</dbReference>
<dbReference type="AlphaFoldDB" id="A0A2D0AI40"/>
<reference evidence="2 3" key="1">
    <citation type="journal article" date="2017" name="Infect. Genet. Evol.">
        <title>Comparative genome analysis of fish pathogen Flavobacterium columnare reveals extensive sequence diversity within the species.</title>
        <authorList>
            <person name="Kayansamruaj P."/>
            <person name="Dong H.T."/>
            <person name="Hirono I."/>
            <person name="Kondo H."/>
            <person name="Senapin S."/>
            <person name="Rodkhum C."/>
        </authorList>
    </citation>
    <scope>NUCLEOTIDE SEQUENCE [LARGE SCALE GENOMIC DNA]</scope>
    <source>
        <strain evidence="2 3">1214</strain>
    </source>
</reference>